<evidence type="ECO:0000313" key="8">
    <source>
        <dbReference type="EMBL" id="PMP71783.1"/>
    </source>
</evidence>
<dbReference type="AlphaFoldDB" id="A0A2J6WN11"/>
<comment type="similarity">
    <text evidence="1 5">Belongs to the FliD family.</text>
</comment>
<dbReference type="PANTHER" id="PTHR30288">
    <property type="entry name" value="FLAGELLAR CAP/ASSEMBLY PROTEIN FLID"/>
    <property type="match status" value="1"/>
</dbReference>
<gene>
    <name evidence="8" type="ORF">C0186_02785</name>
</gene>
<comment type="subcellular location">
    <subcellularLocation>
        <location evidence="5">Secreted</location>
    </subcellularLocation>
    <subcellularLocation>
        <location evidence="5">Bacterial flagellum</location>
    </subcellularLocation>
</comment>
<dbReference type="InterPro" id="IPR010810">
    <property type="entry name" value="Flagellin_hook_IN_motif"/>
</dbReference>
<proteinExistence type="inferred from homology"/>
<name>A0A2J6WN11_9BACT</name>
<dbReference type="EMBL" id="PNIO01000022">
    <property type="protein sequence ID" value="PMP71783.1"/>
    <property type="molecule type" value="Genomic_DNA"/>
</dbReference>
<reference evidence="8 9" key="1">
    <citation type="submission" date="2018-01" db="EMBL/GenBank/DDBJ databases">
        <title>Metagenomic assembled genomes from two thermal pools in the Uzon Caldera, Kamchatka, Russia.</title>
        <authorList>
            <person name="Wilkins L."/>
            <person name="Ettinger C."/>
        </authorList>
    </citation>
    <scope>NUCLEOTIDE SEQUENCE [LARGE SCALE GENOMIC DNA]</scope>
    <source>
        <strain evidence="8">ZAV-04</strain>
    </source>
</reference>
<feature type="domain" description="Flagellar hook-associated protein 2 C-terminal" evidence="7">
    <location>
        <begin position="221"/>
        <end position="421"/>
    </location>
</feature>
<evidence type="ECO:0000256" key="4">
    <source>
        <dbReference type="ARBA" id="ARBA00023143"/>
    </source>
</evidence>
<dbReference type="GO" id="GO:0009424">
    <property type="term" value="C:bacterial-type flagellum hook"/>
    <property type="evidence" value="ECO:0007669"/>
    <property type="project" value="UniProtKB-UniRule"/>
</dbReference>
<evidence type="ECO:0000313" key="9">
    <source>
        <dbReference type="Proteomes" id="UP000242288"/>
    </source>
</evidence>
<accession>A0A2J6WN11</accession>
<dbReference type="Pfam" id="PF02465">
    <property type="entry name" value="FliD_N"/>
    <property type="match status" value="1"/>
</dbReference>
<dbReference type="GO" id="GO:0071973">
    <property type="term" value="P:bacterial-type flagellum-dependent cell motility"/>
    <property type="evidence" value="ECO:0007669"/>
    <property type="project" value="TreeGrafter"/>
</dbReference>
<dbReference type="GO" id="GO:0009421">
    <property type="term" value="C:bacterial-type flagellum filament cap"/>
    <property type="evidence" value="ECO:0007669"/>
    <property type="project" value="InterPro"/>
</dbReference>
<dbReference type="Pfam" id="PF07195">
    <property type="entry name" value="FliD_C"/>
    <property type="match status" value="1"/>
</dbReference>
<evidence type="ECO:0000256" key="3">
    <source>
        <dbReference type="ARBA" id="ARBA00023054"/>
    </source>
</evidence>
<dbReference type="Pfam" id="PF07196">
    <property type="entry name" value="Flagellin_IN"/>
    <property type="match status" value="1"/>
</dbReference>
<evidence type="ECO:0000259" key="7">
    <source>
        <dbReference type="Pfam" id="PF07195"/>
    </source>
</evidence>
<evidence type="ECO:0000256" key="5">
    <source>
        <dbReference type="RuleBase" id="RU362066"/>
    </source>
</evidence>
<evidence type="ECO:0000256" key="2">
    <source>
        <dbReference type="ARBA" id="ARBA00011255"/>
    </source>
</evidence>
<keyword evidence="3 5" id="KW-0175">Coiled coil</keyword>
<keyword evidence="4 5" id="KW-0975">Bacterial flagellum</keyword>
<feature type="domain" description="Flagellar hook-associated protein 2 N-terminal" evidence="6">
    <location>
        <begin position="13"/>
        <end position="106"/>
    </location>
</feature>
<keyword evidence="5" id="KW-0964">Secreted</keyword>
<evidence type="ECO:0000256" key="1">
    <source>
        <dbReference type="ARBA" id="ARBA00009764"/>
    </source>
</evidence>
<dbReference type="InterPro" id="IPR010809">
    <property type="entry name" value="FliD_C"/>
</dbReference>
<comment type="function">
    <text evidence="5">Required for morphogenesis and for the elongation of the flagellar filament by facilitating polymerization of the flagellin monomers at the tip of growing filament. Forms a capping structure, which prevents flagellin subunits (transported through the central channel of the flagellum) from leaking out without polymerization at the distal end.</text>
</comment>
<comment type="subunit">
    <text evidence="2 5">Homopentamer.</text>
</comment>
<sequence>MADLYFSGITGTLDTGAIIDKLMQIKQQPLTALIQKKALLQAKVSSLTNLYGALNDIQNFFSNLNISSIFNTKKATSSDTTVLEATATSDTPNLTMNITVNKLAQTEMRASTQGLSSLTGTFSSSGTLTLKYWTDDLNYLTYNINYSAGQTLQDLVNSINSAQNNIKASVYYTGSDYRLLLTEANPANSKKETNTATSSYVIEATGMPVELGSLDSPIQNAQNASITIGNSTTPVTSPTNTFSGLLTGLNITVKKTGSATLTVSEDYSQITATLNSFANYYNSVISLVNSMTAKGAQFQGEAAVTTIKTGFVNLLNPLISAGLINYSDKDGTISINTDALQSLQSSNPDKLKNIITTIKNSFSTALTGWTSSIKTYEGMEESQINSIDDKISSMQEYLAKYEERLRQEYARLESFISQMNQISNRLQDFMTTLSEMTKGGKK</sequence>
<evidence type="ECO:0000259" key="6">
    <source>
        <dbReference type="Pfam" id="PF02465"/>
    </source>
</evidence>
<organism evidence="8 9">
    <name type="scientific">Thermodesulfovibrio aggregans</name>
    <dbReference type="NCBI Taxonomy" id="86166"/>
    <lineage>
        <taxon>Bacteria</taxon>
        <taxon>Pseudomonadati</taxon>
        <taxon>Nitrospirota</taxon>
        <taxon>Thermodesulfovibrionia</taxon>
        <taxon>Thermodesulfovibrionales</taxon>
        <taxon>Thermodesulfovibrionaceae</taxon>
        <taxon>Thermodesulfovibrio</taxon>
    </lineage>
</organism>
<dbReference type="Proteomes" id="UP000242288">
    <property type="component" value="Unassembled WGS sequence"/>
</dbReference>
<dbReference type="InterPro" id="IPR040026">
    <property type="entry name" value="FliD"/>
</dbReference>
<dbReference type="InterPro" id="IPR003481">
    <property type="entry name" value="FliD_N"/>
</dbReference>
<feature type="coiled-coil region" evidence="5">
    <location>
        <begin position="384"/>
        <end position="418"/>
    </location>
</feature>
<dbReference type="PANTHER" id="PTHR30288:SF0">
    <property type="entry name" value="FLAGELLAR HOOK-ASSOCIATED PROTEIN 2"/>
    <property type="match status" value="1"/>
</dbReference>
<comment type="caution">
    <text evidence="8">The sequence shown here is derived from an EMBL/GenBank/DDBJ whole genome shotgun (WGS) entry which is preliminary data.</text>
</comment>
<protein>
    <recommendedName>
        <fullName evidence="5">Flagellar hook-associated protein 2</fullName>
        <shortName evidence="5">HAP2</shortName>
    </recommendedName>
    <alternativeName>
        <fullName evidence="5">Flagellar cap protein</fullName>
    </alternativeName>
</protein>
<dbReference type="GO" id="GO:0005576">
    <property type="term" value="C:extracellular region"/>
    <property type="evidence" value="ECO:0007669"/>
    <property type="project" value="UniProtKB-SubCell"/>
</dbReference>
<dbReference type="GO" id="GO:0007155">
    <property type="term" value="P:cell adhesion"/>
    <property type="evidence" value="ECO:0007669"/>
    <property type="project" value="InterPro"/>
</dbReference>